<gene>
    <name evidence="7" type="ORF">ENT73_08025</name>
</gene>
<dbReference type="Gene3D" id="2.60.40.650">
    <property type="match status" value="1"/>
</dbReference>
<dbReference type="Pfam" id="PF00174">
    <property type="entry name" value="Oxidored_molyb"/>
    <property type="match status" value="1"/>
</dbReference>
<dbReference type="PANTHER" id="PTHR19372:SF7">
    <property type="entry name" value="SULFITE OXIDASE, MITOCHONDRIAL"/>
    <property type="match status" value="1"/>
</dbReference>
<sequence length="222" mass="25336">MIFDRAVEPFVPTAPDFKISIPLEKALWPETLLAFEMNGSTLPIYHGFPLRVVVLGWGGSALVKWLTNIHISTQEFDGFYIVEKYRHPKFPVKPGTKLSPKDMKVLSELGVKSIIPSPLEESKTSFDKVLIKGYAWTGEATIKKVEVSTDGGKTWEKAKITRGEGRYVWCRWEYEWKPSKPGYYTLMCRATDSKGRSQPYIPLWNQDGYLYSAIDRVSIHVV</sequence>
<dbReference type="SUPFAM" id="SSF56524">
    <property type="entry name" value="Oxidoreductase molybdopterin-binding domain"/>
    <property type="match status" value="1"/>
</dbReference>
<dbReference type="GO" id="GO:0043546">
    <property type="term" value="F:molybdopterin cofactor binding"/>
    <property type="evidence" value="ECO:0007669"/>
    <property type="project" value="TreeGrafter"/>
</dbReference>
<dbReference type="SUPFAM" id="SSF81296">
    <property type="entry name" value="E set domains"/>
    <property type="match status" value="1"/>
</dbReference>
<dbReference type="GO" id="GO:0030151">
    <property type="term" value="F:molybdenum ion binding"/>
    <property type="evidence" value="ECO:0007669"/>
    <property type="project" value="InterPro"/>
</dbReference>
<keyword evidence="2" id="KW-0500">Molybdenum</keyword>
<dbReference type="AlphaFoldDB" id="A0A832GPV4"/>
<comment type="cofactor">
    <cofactor evidence="1">
        <name>Mo-molybdopterin</name>
        <dbReference type="ChEBI" id="CHEBI:71302"/>
    </cofactor>
</comment>
<dbReference type="InterPro" id="IPR014756">
    <property type="entry name" value="Ig_E-set"/>
</dbReference>
<dbReference type="InterPro" id="IPR005066">
    <property type="entry name" value="MoCF_OxRdtse_dimer"/>
</dbReference>
<dbReference type="InterPro" id="IPR008335">
    <property type="entry name" value="Mopterin_OxRdtase_euk"/>
</dbReference>
<reference evidence="7" key="1">
    <citation type="journal article" date="2020" name="mSystems">
        <title>Genome- and Community-Level Interaction Insights into Carbon Utilization and Element Cycling Functions of Hydrothermarchaeota in Hydrothermal Sediment.</title>
        <authorList>
            <person name="Zhou Z."/>
            <person name="Liu Y."/>
            <person name="Xu W."/>
            <person name="Pan J."/>
            <person name="Luo Z.H."/>
            <person name="Li M."/>
        </authorList>
    </citation>
    <scope>NUCLEOTIDE SEQUENCE [LARGE SCALE GENOMIC DNA]</scope>
    <source>
        <strain evidence="7">SpSt-605</strain>
    </source>
</reference>
<feature type="domain" description="Oxidoreductase molybdopterin-binding" evidence="5">
    <location>
        <begin position="14"/>
        <end position="80"/>
    </location>
</feature>
<evidence type="ECO:0000313" key="7">
    <source>
        <dbReference type="EMBL" id="HGV56006.1"/>
    </source>
</evidence>
<dbReference type="Pfam" id="PF03404">
    <property type="entry name" value="Mo-co_dimer"/>
    <property type="match status" value="1"/>
</dbReference>
<organism evidence="7">
    <name type="scientific">Caldimicrobium thiodismutans</name>
    <dbReference type="NCBI Taxonomy" id="1653476"/>
    <lineage>
        <taxon>Bacteria</taxon>
        <taxon>Pseudomonadati</taxon>
        <taxon>Thermodesulfobacteriota</taxon>
        <taxon>Thermodesulfobacteria</taxon>
        <taxon>Thermodesulfobacteriales</taxon>
        <taxon>Thermodesulfobacteriaceae</taxon>
        <taxon>Caldimicrobium</taxon>
    </lineage>
</organism>
<dbReference type="GO" id="GO:0020037">
    <property type="term" value="F:heme binding"/>
    <property type="evidence" value="ECO:0007669"/>
    <property type="project" value="TreeGrafter"/>
</dbReference>
<dbReference type="EMBL" id="DSZU01000147">
    <property type="protein sequence ID" value="HGV56006.1"/>
    <property type="molecule type" value="Genomic_DNA"/>
</dbReference>
<accession>A0A832GPV4</accession>
<dbReference type="PANTHER" id="PTHR19372">
    <property type="entry name" value="SULFITE REDUCTASE"/>
    <property type="match status" value="1"/>
</dbReference>
<evidence type="ECO:0000256" key="1">
    <source>
        <dbReference type="ARBA" id="ARBA00001924"/>
    </source>
</evidence>
<evidence type="ECO:0000259" key="5">
    <source>
        <dbReference type="Pfam" id="PF00174"/>
    </source>
</evidence>
<comment type="caution">
    <text evidence="7">The sequence shown here is derived from an EMBL/GenBank/DDBJ whole genome shotgun (WGS) entry which is preliminary data.</text>
</comment>
<dbReference type="Gene3D" id="3.90.420.10">
    <property type="entry name" value="Oxidoreductase, molybdopterin-binding domain"/>
    <property type="match status" value="1"/>
</dbReference>
<evidence type="ECO:0000256" key="3">
    <source>
        <dbReference type="ARBA" id="ARBA00022723"/>
    </source>
</evidence>
<evidence type="ECO:0000259" key="6">
    <source>
        <dbReference type="Pfam" id="PF03404"/>
    </source>
</evidence>
<dbReference type="PRINTS" id="PR00407">
    <property type="entry name" value="EUMOPTERIN"/>
</dbReference>
<keyword evidence="3" id="KW-0479">Metal-binding</keyword>
<dbReference type="InterPro" id="IPR000572">
    <property type="entry name" value="OxRdtase_Mopterin-bd_dom"/>
</dbReference>
<keyword evidence="4" id="KW-0560">Oxidoreductase</keyword>
<name>A0A832GPV4_9BACT</name>
<feature type="domain" description="Moybdenum cofactor oxidoreductase dimerisation" evidence="6">
    <location>
        <begin position="105"/>
        <end position="221"/>
    </location>
</feature>
<evidence type="ECO:0000256" key="2">
    <source>
        <dbReference type="ARBA" id="ARBA00022505"/>
    </source>
</evidence>
<proteinExistence type="predicted"/>
<evidence type="ECO:0000256" key="4">
    <source>
        <dbReference type="ARBA" id="ARBA00023002"/>
    </source>
</evidence>
<dbReference type="InterPro" id="IPR036374">
    <property type="entry name" value="OxRdtase_Mopterin-bd_sf"/>
</dbReference>
<evidence type="ECO:0008006" key="8">
    <source>
        <dbReference type="Google" id="ProtNLM"/>
    </source>
</evidence>
<dbReference type="GO" id="GO:0008482">
    <property type="term" value="F:sulfite oxidase activity"/>
    <property type="evidence" value="ECO:0007669"/>
    <property type="project" value="TreeGrafter"/>
</dbReference>
<protein>
    <recommendedName>
        <fullName evidence="8">Sulfite oxidase</fullName>
    </recommendedName>
</protein>
<dbReference type="GO" id="GO:0006790">
    <property type="term" value="P:sulfur compound metabolic process"/>
    <property type="evidence" value="ECO:0007669"/>
    <property type="project" value="TreeGrafter"/>
</dbReference>